<dbReference type="InterPro" id="IPR025166">
    <property type="entry name" value="Integrase_DNA_bind_dom"/>
</dbReference>
<dbReference type="PANTHER" id="PTHR30629">
    <property type="entry name" value="PROPHAGE INTEGRASE"/>
    <property type="match status" value="1"/>
</dbReference>
<evidence type="ECO:0000313" key="6">
    <source>
        <dbReference type="EMBL" id="QWU98530.1"/>
    </source>
</evidence>
<dbReference type="Pfam" id="PF00589">
    <property type="entry name" value="Phage_integrase"/>
    <property type="match status" value="1"/>
</dbReference>
<gene>
    <name evidence="6" type="ORF">KQR59_05290</name>
</gene>
<dbReference type="RefSeq" id="WP_216691734.1">
    <property type="nucleotide sequence ID" value="NZ_CP076680.1"/>
</dbReference>
<dbReference type="PROSITE" id="PS51900">
    <property type="entry name" value="CB"/>
    <property type="match status" value="1"/>
</dbReference>
<name>A0AAJ4NM24_9GAMM</name>
<sequence length="375" mass="43810">MKINRKFLKEKKPTDKTVDYYDSEVKGLILRISKTGVRSFRLRYKLNNKTNLYTIGQLGSITLDQAKLEAQRLNLLIAQGVDIKRENKPSQESENTNLTLRQYLDTFYLNWYKTHNRNYESLRVYLGKPLQKLFDVELDVINDKKYLTKYLSDYQNENNSSNATYNRMLSTLKGMFSRAYEFGYIEKNNVRDVKLLQVSSSKIRYLDNDETKKFFDNLPKLKSISAQNIIKIAYYTGMRKGEILSLNFDDIDYQTNQITLKSSNTKSNKTRSIPIHEEVMKIIKSIERKSGLLFVSEVTGKKFDNIDRSWKQLMKLSEIENFRFHDLRHNFCSMLVMKGVPIYTVSQLAGHADVKTTQIYAHLSPDVKKSAIDLI</sequence>
<dbReference type="InterPro" id="IPR002104">
    <property type="entry name" value="Integrase_catalytic"/>
</dbReference>
<dbReference type="EMBL" id="CP076680">
    <property type="protein sequence ID" value="QWU98530.1"/>
    <property type="molecule type" value="Genomic_DNA"/>
</dbReference>
<accession>A0AAJ4NM24</accession>
<evidence type="ECO:0000256" key="1">
    <source>
        <dbReference type="ARBA" id="ARBA00008857"/>
    </source>
</evidence>
<comment type="similarity">
    <text evidence="1">Belongs to the 'phage' integrase family.</text>
</comment>
<protein>
    <submittedName>
        <fullName evidence="6">Site-specific integrase</fullName>
    </submittedName>
</protein>
<feature type="domain" description="Core-binding (CB)" evidence="5">
    <location>
        <begin position="98"/>
        <end position="180"/>
    </location>
</feature>
<proteinExistence type="inferred from homology"/>
<evidence type="ECO:0000259" key="4">
    <source>
        <dbReference type="PROSITE" id="PS51898"/>
    </source>
</evidence>
<dbReference type="Proteomes" id="UP000683421">
    <property type="component" value="Chromosome"/>
</dbReference>
<dbReference type="GO" id="GO:0006310">
    <property type="term" value="P:DNA recombination"/>
    <property type="evidence" value="ECO:0007669"/>
    <property type="project" value="InterPro"/>
</dbReference>
<evidence type="ECO:0000256" key="2">
    <source>
        <dbReference type="ARBA" id="ARBA00022908"/>
    </source>
</evidence>
<keyword evidence="2" id="KW-0229">DNA integration</keyword>
<dbReference type="PANTHER" id="PTHR30629:SF2">
    <property type="entry name" value="PROPHAGE INTEGRASE INTS-RELATED"/>
    <property type="match status" value="1"/>
</dbReference>
<dbReference type="InterPro" id="IPR050808">
    <property type="entry name" value="Phage_Integrase"/>
</dbReference>
<evidence type="ECO:0000259" key="5">
    <source>
        <dbReference type="PROSITE" id="PS51900"/>
    </source>
</evidence>
<evidence type="ECO:0000313" key="7">
    <source>
        <dbReference type="Proteomes" id="UP000683421"/>
    </source>
</evidence>
<dbReference type="InterPro" id="IPR044068">
    <property type="entry name" value="CB"/>
</dbReference>
<dbReference type="CDD" id="cd00796">
    <property type="entry name" value="INT_Rci_Hp1_C"/>
    <property type="match status" value="1"/>
</dbReference>
<dbReference type="AlphaFoldDB" id="A0AAJ4NM24"/>
<reference evidence="6 7" key="1">
    <citation type="submission" date="2021-06" db="EMBL/GenBank/DDBJ databases">
        <title>Ulceroglandular infection and bacteremia caused by Francisella salimarina in an immunocompromised patient, France.</title>
        <authorList>
            <person name="Hennebique A."/>
            <person name="Caspar Y."/>
            <person name="Maurin M."/>
            <person name="Boisset S."/>
            <person name="Pelloux I."/>
            <person name="Gallego-Hernanz M.P."/>
            <person name="Burucoa C."/>
            <person name="Cazenave-Roblot F."/>
            <person name="Plouzeau C."/>
            <person name="Rammaert B."/>
        </authorList>
    </citation>
    <scope>NUCLEOTIDE SEQUENCE [LARGE SCALE GENOMIC DNA]</scope>
    <source>
        <strain evidence="6 7">CHUGA-F75</strain>
    </source>
</reference>
<dbReference type="KEGG" id="fsr:KQR59_05290"/>
<dbReference type="GO" id="GO:0003677">
    <property type="term" value="F:DNA binding"/>
    <property type="evidence" value="ECO:0007669"/>
    <property type="project" value="UniProtKB-UniRule"/>
</dbReference>
<feature type="domain" description="Tyr recombinase" evidence="4">
    <location>
        <begin position="201"/>
        <end position="373"/>
    </location>
</feature>
<dbReference type="GO" id="GO:0015074">
    <property type="term" value="P:DNA integration"/>
    <property type="evidence" value="ECO:0007669"/>
    <property type="project" value="UniProtKB-KW"/>
</dbReference>
<keyword evidence="7" id="KW-1185">Reference proteome</keyword>
<dbReference type="Pfam" id="PF13356">
    <property type="entry name" value="Arm-DNA-bind_3"/>
    <property type="match status" value="1"/>
</dbReference>
<evidence type="ECO:0000256" key="3">
    <source>
        <dbReference type="PROSITE-ProRule" id="PRU01248"/>
    </source>
</evidence>
<organism evidence="6 7">
    <name type="scientific">Francisella salimarina</name>
    <dbReference type="NCBI Taxonomy" id="2599927"/>
    <lineage>
        <taxon>Bacteria</taxon>
        <taxon>Pseudomonadati</taxon>
        <taxon>Pseudomonadota</taxon>
        <taxon>Gammaproteobacteria</taxon>
        <taxon>Thiotrichales</taxon>
        <taxon>Francisellaceae</taxon>
        <taxon>Francisella</taxon>
    </lineage>
</organism>
<keyword evidence="3" id="KW-0238">DNA-binding</keyword>
<dbReference type="PROSITE" id="PS51898">
    <property type="entry name" value="TYR_RECOMBINASE"/>
    <property type="match status" value="1"/>
</dbReference>